<name>A0A5A7QUX5_STRAF</name>
<evidence type="ECO:0000313" key="2">
    <source>
        <dbReference type="Proteomes" id="UP000325081"/>
    </source>
</evidence>
<dbReference type="AlphaFoldDB" id="A0A5A7QUX5"/>
<comment type="caution">
    <text evidence="1">The sequence shown here is derived from an EMBL/GenBank/DDBJ whole genome shotgun (WGS) entry which is preliminary data.</text>
</comment>
<sequence>MEQEDKVSQPPKQNKSCMCKACKTGQLKSLPCHQGTTLGKKRQKHDHINDSNAKMVIIGLRFRPLDGLAPDLSRVRAAIDQIRAESKGRRLLKRGTLIKI</sequence>
<proteinExistence type="predicted"/>
<accession>A0A5A7QUX5</accession>
<gene>
    <name evidence="1" type="ORF">STAS_25874</name>
</gene>
<dbReference type="EMBL" id="BKCP01008292">
    <property type="protein sequence ID" value="GER48702.1"/>
    <property type="molecule type" value="Genomic_DNA"/>
</dbReference>
<protein>
    <submittedName>
        <fullName evidence="1">Recombination protein RecR</fullName>
    </submittedName>
</protein>
<evidence type="ECO:0000313" key="1">
    <source>
        <dbReference type="EMBL" id="GER48702.1"/>
    </source>
</evidence>
<reference evidence="2" key="1">
    <citation type="journal article" date="2019" name="Curr. Biol.">
        <title>Genome Sequence of Striga asiatica Provides Insight into the Evolution of Plant Parasitism.</title>
        <authorList>
            <person name="Yoshida S."/>
            <person name="Kim S."/>
            <person name="Wafula E.K."/>
            <person name="Tanskanen J."/>
            <person name="Kim Y.M."/>
            <person name="Honaas L."/>
            <person name="Yang Z."/>
            <person name="Spallek T."/>
            <person name="Conn C.E."/>
            <person name="Ichihashi Y."/>
            <person name="Cheong K."/>
            <person name="Cui S."/>
            <person name="Der J.P."/>
            <person name="Gundlach H."/>
            <person name="Jiao Y."/>
            <person name="Hori C."/>
            <person name="Ishida J.K."/>
            <person name="Kasahara H."/>
            <person name="Kiba T."/>
            <person name="Kim M.S."/>
            <person name="Koo N."/>
            <person name="Laohavisit A."/>
            <person name="Lee Y.H."/>
            <person name="Lumba S."/>
            <person name="McCourt P."/>
            <person name="Mortimer J.C."/>
            <person name="Mutuku J.M."/>
            <person name="Nomura T."/>
            <person name="Sasaki-Sekimoto Y."/>
            <person name="Seto Y."/>
            <person name="Wang Y."/>
            <person name="Wakatake T."/>
            <person name="Sakakibara H."/>
            <person name="Demura T."/>
            <person name="Yamaguchi S."/>
            <person name="Yoneyama K."/>
            <person name="Manabe R.I."/>
            <person name="Nelson D.C."/>
            <person name="Schulman A.H."/>
            <person name="Timko M.P."/>
            <person name="dePamphilis C.W."/>
            <person name="Choi D."/>
            <person name="Shirasu K."/>
        </authorList>
    </citation>
    <scope>NUCLEOTIDE SEQUENCE [LARGE SCALE GENOMIC DNA]</scope>
    <source>
        <strain evidence="2">cv. UVA1</strain>
    </source>
</reference>
<organism evidence="1 2">
    <name type="scientific">Striga asiatica</name>
    <name type="common">Asiatic witchweed</name>
    <name type="synonym">Buchnera asiatica</name>
    <dbReference type="NCBI Taxonomy" id="4170"/>
    <lineage>
        <taxon>Eukaryota</taxon>
        <taxon>Viridiplantae</taxon>
        <taxon>Streptophyta</taxon>
        <taxon>Embryophyta</taxon>
        <taxon>Tracheophyta</taxon>
        <taxon>Spermatophyta</taxon>
        <taxon>Magnoliopsida</taxon>
        <taxon>eudicotyledons</taxon>
        <taxon>Gunneridae</taxon>
        <taxon>Pentapetalae</taxon>
        <taxon>asterids</taxon>
        <taxon>lamiids</taxon>
        <taxon>Lamiales</taxon>
        <taxon>Orobanchaceae</taxon>
        <taxon>Buchnereae</taxon>
        <taxon>Striga</taxon>
    </lineage>
</organism>
<keyword evidence="2" id="KW-1185">Reference proteome</keyword>
<dbReference type="Proteomes" id="UP000325081">
    <property type="component" value="Unassembled WGS sequence"/>
</dbReference>